<keyword evidence="2" id="KW-1185">Reference proteome</keyword>
<name>A0ABU9PXT7_9BURK</name>
<organism evidence="1 2">
    <name type="scientific">Collimonas rhizosphaerae</name>
    <dbReference type="NCBI Taxonomy" id="3126357"/>
    <lineage>
        <taxon>Bacteria</taxon>
        <taxon>Pseudomonadati</taxon>
        <taxon>Pseudomonadota</taxon>
        <taxon>Betaproteobacteria</taxon>
        <taxon>Burkholderiales</taxon>
        <taxon>Oxalobacteraceae</taxon>
        <taxon>Collimonas</taxon>
    </lineage>
</organism>
<comment type="caution">
    <text evidence="1">The sequence shown here is derived from an EMBL/GenBank/DDBJ whole genome shotgun (WGS) entry which is preliminary data.</text>
</comment>
<sequence length="150" mass="17120">MINMLDDAAEAVTLEKRLNNWRRTVLYVRGRGGSACAFWAELYLKSRISEKEAAVAPAPPRADITVEELDGWMVEAAWKAMLDFDEKQALKFWFVYQYPEHWIKRKLGLRRLGVPLLLARAKVSLKKNLDTFSDSTTIGGTHSRDPVARP</sequence>
<evidence type="ECO:0000313" key="1">
    <source>
        <dbReference type="EMBL" id="MEM4988817.1"/>
    </source>
</evidence>
<reference evidence="1 2" key="1">
    <citation type="submission" date="2024-02" db="EMBL/GenBank/DDBJ databases">
        <title>Draft genome sequence of Collimonas sp. strain H4R21, an effective mineral-weathering bacterial strain isolated from the beech rhizosphere.</title>
        <authorList>
            <person name="Morin E."/>
            <person name="Uroz S."/>
            <person name="Leveau J.H.J."/>
            <person name="Kumar R."/>
            <person name="Rey M.W."/>
            <person name="Pham J."/>
        </authorList>
    </citation>
    <scope>NUCLEOTIDE SEQUENCE [LARGE SCALE GENOMIC DNA]</scope>
    <source>
        <strain evidence="1 2">H4R21</strain>
    </source>
</reference>
<proteinExistence type="predicted"/>
<dbReference type="EMBL" id="JBANDC010000010">
    <property type="protein sequence ID" value="MEM4988817.1"/>
    <property type="molecule type" value="Genomic_DNA"/>
</dbReference>
<dbReference type="RefSeq" id="WP_342830145.1">
    <property type="nucleotide sequence ID" value="NZ_JBANDC010000010.1"/>
</dbReference>
<gene>
    <name evidence="1" type="ORF">V8G57_15595</name>
</gene>
<dbReference type="Proteomes" id="UP001495910">
    <property type="component" value="Unassembled WGS sequence"/>
</dbReference>
<protein>
    <submittedName>
        <fullName evidence="1">Uncharacterized protein</fullName>
    </submittedName>
</protein>
<accession>A0ABU9PXT7</accession>
<evidence type="ECO:0000313" key="2">
    <source>
        <dbReference type="Proteomes" id="UP001495910"/>
    </source>
</evidence>